<evidence type="ECO:0000313" key="3">
    <source>
        <dbReference type="Proteomes" id="UP000324222"/>
    </source>
</evidence>
<sequence length="64" mass="6890">MKLATLCLTRAWMGDRSDQCSAADANLDGVSDLHSYLQTNGVHSSAEEPEQDTEDDQKGVLAGH</sequence>
<comment type="caution">
    <text evidence="2">The sequence shown here is derived from an EMBL/GenBank/DDBJ whole genome shotgun (WGS) entry which is preliminary data.</text>
</comment>
<gene>
    <name evidence="2" type="ORF">E2C01_004644</name>
</gene>
<protein>
    <submittedName>
        <fullName evidence="2">Uncharacterized protein</fullName>
    </submittedName>
</protein>
<feature type="region of interest" description="Disordered" evidence="1">
    <location>
        <begin position="38"/>
        <end position="64"/>
    </location>
</feature>
<evidence type="ECO:0000256" key="1">
    <source>
        <dbReference type="SAM" id="MobiDB-lite"/>
    </source>
</evidence>
<accession>A0A5B7CQ78</accession>
<dbReference type="Proteomes" id="UP000324222">
    <property type="component" value="Unassembled WGS sequence"/>
</dbReference>
<evidence type="ECO:0000313" key="2">
    <source>
        <dbReference type="EMBL" id="MPC11967.1"/>
    </source>
</evidence>
<proteinExistence type="predicted"/>
<organism evidence="2 3">
    <name type="scientific">Portunus trituberculatus</name>
    <name type="common">Swimming crab</name>
    <name type="synonym">Neptunus trituberculatus</name>
    <dbReference type="NCBI Taxonomy" id="210409"/>
    <lineage>
        <taxon>Eukaryota</taxon>
        <taxon>Metazoa</taxon>
        <taxon>Ecdysozoa</taxon>
        <taxon>Arthropoda</taxon>
        <taxon>Crustacea</taxon>
        <taxon>Multicrustacea</taxon>
        <taxon>Malacostraca</taxon>
        <taxon>Eumalacostraca</taxon>
        <taxon>Eucarida</taxon>
        <taxon>Decapoda</taxon>
        <taxon>Pleocyemata</taxon>
        <taxon>Brachyura</taxon>
        <taxon>Eubrachyura</taxon>
        <taxon>Portunoidea</taxon>
        <taxon>Portunidae</taxon>
        <taxon>Portuninae</taxon>
        <taxon>Portunus</taxon>
    </lineage>
</organism>
<name>A0A5B7CQ78_PORTR</name>
<dbReference type="AlphaFoldDB" id="A0A5B7CQ78"/>
<keyword evidence="3" id="KW-1185">Reference proteome</keyword>
<reference evidence="2 3" key="1">
    <citation type="submission" date="2019-05" db="EMBL/GenBank/DDBJ databases">
        <title>Another draft genome of Portunus trituberculatus and its Hox gene families provides insights of decapod evolution.</title>
        <authorList>
            <person name="Jeong J.-H."/>
            <person name="Song I."/>
            <person name="Kim S."/>
            <person name="Choi T."/>
            <person name="Kim D."/>
            <person name="Ryu S."/>
            <person name="Kim W."/>
        </authorList>
    </citation>
    <scope>NUCLEOTIDE SEQUENCE [LARGE SCALE GENOMIC DNA]</scope>
    <source>
        <tissue evidence="2">Muscle</tissue>
    </source>
</reference>
<dbReference type="EMBL" id="VSRR010000190">
    <property type="protein sequence ID" value="MPC11967.1"/>
    <property type="molecule type" value="Genomic_DNA"/>
</dbReference>